<evidence type="ECO:0000313" key="1">
    <source>
        <dbReference type="EMBL" id="GFE52849.1"/>
    </source>
</evidence>
<comment type="caution">
    <text evidence="1">The sequence shown here is derived from an EMBL/GenBank/DDBJ whole genome shotgun (WGS) entry which is preliminary data.</text>
</comment>
<organism evidence="1 2">
    <name type="scientific">Babesia ovis</name>
    <dbReference type="NCBI Taxonomy" id="5869"/>
    <lineage>
        <taxon>Eukaryota</taxon>
        <taxon>Sar</taxon>
        <taxon>Alveolata</taxon>
        <taxon>Apicomplexa</taxon>
        <taxon>Aconoidasida</taxon>
        <taxon>Piroplasmida</taxon>
        <taxon>Babesiidae</taxon>
        <taxon>Babesia</taxon>
    </lineage>
</organism>
<reference evidence="1" key="1">
    <citation type="submission" date="2019-12" db="EMBL/GenBank/DDBJ databases">
        <title>Genome sequence of Babesia ovis.</title>
        <authorList>
            <person name="Yamagishi J."/>
            <person name="Sevinc F."/>
            <person name="Xuan X."/>
        </authorList>
    </citation>
    <scope>NUCLEOTIDE SEQUENCE</scope>
    <source>
        <strain evidence="1">Selcuk</strain>
    </source>
</reference>
<dbReference type="OrthoDB" id="365887at2759"/>
<proteinExistence type="predicted"/>
<name>A0A9W5T7Q3_BABOV</name>
<sequence length="187" mass="21310">MGASGTATLCRKCIYNISASKRFDCNKDVLVKNVDLAICRVRLLRKRMENDLALTYQAINSNGEDVQIKAEQSIYQENSLHVYDHLTKELNLLKTRKITDVPELRIIVGALRQMYGKDIKPLPDAELLNKLNPRPPSAAEIKQQIDKVNQLVRSSINSRPAVEKTSQTSNKRTELDDLLDRIHRLRS</sequence>
<dbReference type="EMBL" id="BLIY01000003">
    <property type="protein sequence ID" value="GFE52849.1"/>
    <property type="molecule type" value="Genomic_DNA"/>
</dbReference>
<gene>
    <name evidence="1" type="ORF">BaOVIS_002530</name>
</gene>
<accession>A0A9W5T7Q3</accession>
<keyword evidence="2" id="KW-1185">Reference proteome</keyword>
<protein>
    <submittedName>
        <fullName evidence="1">Pathogen-responsive alpha-dioxygenase family protein, putative</fullName>
    </submittedName>
</protein>
<evidence type="ECO:0000313" key="2">
    <source>
        <dbReference type="Proteomes" id="UP001057455"/>
    </source>
</evidence>
<dbReference type="AlphaFoldDB" id="A0A9W5T7Q3"/>
<dbReference type="Proteomes" id="UP001057455">
    <property type="component" value="Unassembled WGS sequence"/>
</dbReference>